<name>A0ABR4NRM9_9SACH</name>
<comment type="caution">
    <text evidence="1">The sequence shown here is derived from an EMBL/GenBank/DDBJ whole genome shotgun (WGS) entry which is preliminary data.</text>
</comment>
<gene>
    <name evidence="1" type="ORF">RNJ44_00635</name>
</gene>
<proteinExistence type="predicted"/>
<dbReference type="Proteomes" id="UP001623330">
    <property type="component" value="Unassembled WGS sequence"/>
</dbReference>
<evidence type="ECO:0000313" key="1">
    <source>
        <dbReference type="EMBL" id="KAL3230996.1"/>
    </source>
</evidence>
<evidence type="ECO:0000313" key="2">
    <source>
        <dbReference type="Proteomes" id="UP001623330"/>
    </source>
</evidence>
<organism evidence="1 2">
    <name type="scientific">Nakaseomyces bracarensis</name>
    <dbReference type="NCBI Taxonomy" id="273131"/>
    <lineage>
        <taxon>Eukaryota</taxon>
        <taxon>Fungi</taxon>
        <taxon>Dikarya</taxon>
        <taxon>Ascomycota</taxon>
        <taxon>Saccharomycotina</taxon>
        <taxon>Saccharomycetes</taxon>
        <taxon>Saccharomycetales</taxon>
        <taxon>Saccharomycetaceae</taxon>
        <taxon>Nakaseomyces</taxon>
    </lineage>
</organism>
<sequence length="293" mass="32545">MSIISESLNMSLDSPDIASAVSLYGNVSSSRLNLTEDADLDGEFFDPTYSTDNLSTVAMYEMDPGSLDDPKHRTLFIEREGISRTPSRNSTNSVVATKDGIEGRHIRKNKIAGRSKLGNGLVMSPYSVNLLSTIGNEKNDDVSSNEQTNDTGFVPKCHSPLAYLDSQQHQQNDQKLIYPDSPDDPPMSLKEKMHLLSHDYVANSAEKSRLMELEKQGNNHSIDSFTSDTSELESNTSRLRTYHSANSQEINHRFSSDLNIPVDRYDVNSCESTLDDKSIYTDTFAGLPTPTFD</sequence>
<dbReference type="EMBL" id="JBEVYD010000008">
    <property type="protein sequence ID" value="KAL3230996.1"/>
    <property type="molecule type" value="Genomic_DNA"/>
</dbReference>
<accession>A0ABR4NRM9</accession>
<protein>
    <submittedName>
        <fullName evidence="1">Uncharacterized protein</fullName>
    </submittedName>
</protein>
<keyword evidence="2" id="KW-1185">Reference proteome</keyword>
<reference evidence="1 2" key="1">
    <citation type="submission" date="2024-05" db="EMBL/GenBank/DDBJ databases">
        <title>Long read based assembly of the Candida bracarensis genome reveals expanded adhesin content.</title>
        <authorList>
            <person name="Marcet-Houben M."/>
            <person name="Ksiezopolska E."/>
            <person name="Gabaldon T."/>
        </authorList>
    </citation>
    <scope>NUCLEOTIDE SEQUENCE [LARGE SCALE GENOMIC DNA]</scope>
    <source>
        <strain evidence="1 2">CBM6</strain>
    </source>
</reference>